<proteinExistence type="predicted"/>
<keyword evidence="2" id="KW-1185">Reference proteome</keyword>
<organism evidence="1 2">
    <name type="scientific">Botryotinia fuckeliana (strain B05.10)</name>
    <name type="common">Noble rot fungus</name>
    <name type="synonym">Botrytis cinerea</name>
    <dbReference type="NCBI Taxonomy" id="332648"/>
    <lineage>
        <taxon>Eukaryota</taxon>
        <taxon>Fungi</taxon>
        <taxon>Dikarya</taxon>
        <taxon>Ascomycota</taxon>
        <taxon>Pezizomycotina</taxon>
        <taxon>Leotiomycetes</taxon>
        <taxon>Helotiales</taxon>
        <taxon>Sclerotiniaceae</taxon>
        <taxon>Botrytis</taxon>
    </lineage>
</organism>
<dbReference type="KEGG" id="bfu:BCIN_12g02480"/>
<evidence type="ECO:0000313" key="1">
    <source>
        <dbReference type="EMBL" id="ATZ55680.1"/>
    </source>
</evidence>
<dbReference type="AlphaFoldDB" id="A0A384JYM3"/>
<dbReference type="VEuPathDB" id="FungiDB:Bcin12g02480"/>
<gene>
    <name evidence="1" type="ORF">BCIN_12g02480</name>
</gene>
<dbReference type="EMBL" id="CP009816">
    <property type="protein sequence ID" value="ATZ55680.1"/>
    <property type="molecule type" value="Genomic_DNA"/>
</dbReference>
<protein>
    <submittedName>
        <fullName evidence="1">Uncharacterized protein</fullName>
    </submittedName>
</protein>
<sequence>MSSRILQEREEEKITTDLFQDLFRTSLQRQDENQVNKVGEGETSLFVTQNEDIQHSIYSEILAPETEGSTDDFDFSLYARYPTYTVEALGENIHQIESITMPSRIIPGFDQGTRPSMALLQYLREWHQEHEEPFPFHKLTHCIIEDPSCIPASTGHRLFSSDYCTYVRQQVVEFFREENRRHPEVRIPRVIAYSQKTGTGRCSDCIAEIRRRRLGRLLGH</sequence>
<dbReference type="OrthoDB" id="3541037at2759"/>
<dbReference type="RefSeq" id="XP_024552128.1">
    <property type="nucleotide sequence ID" value="XM_024696320.1"/>
</dbReference>
<dbReference type="GeneID" id="36394710"/>
<reference evidence="1 2" key="1">
    <citation type="journal article" date="2011" name="PLoS Genet.">
        <title>Genomic analysis of the necrotrophic fungal pathogens Sclerotinia sclerotiorum and Botrytis cinerea.</title>
        <authorList>
            <person name="Amselem J."/>
            <person name="Cuomo C.A."/>
            <person name="van Kan J.A."/>
            <person name="Viaud M."/>
            <person name="Benito E.P."/>
            <person name="Couloux A."/>
            <person name="Coutinho P.M."/>
            <person name="de Vries R.P."/>
            <person name="Dyer P.S."/>
            <person name="Fillinger S."/>
            <person name="Fournier E."/>
            <person name="Gout L."/>
            <person name="Hahn M."/>
            <person name="Kohn L."/>
            <person name="Lapalu N."/>
            <person name="Plummer K.M."/>
            <person name="Pradier J.M."/>
            <person name="Quevillon E."/>
            <person name="Sharon A."/>
            <person name="Simon A."/>
            <person name="ten Have A."/>
            <person name="Tudzynski B."/>
            <person name="Tudzynski P."/>
            <person name="Wincker P."/>
            <person name="Andrew M."/>
            <person name="Anthouard V."/>
            <person name="Beever R.E."/>
            <person name="Beffa R."/>
            <person name="Benoit I."/>
            <person name="Bouzid O."/>
            <person name="Brault B."/>
            <person name="Chen Z."/>
            <person name="Choquer M."/>
            <person name="Collemare J."/>
            <person name="Cotton P."/>
            <person name="Danchin E.G."/>
            <person name="Da Silva C."/>
            <person name="Gautier A."/>
            <person name="Giraud C."/>
            <person name="Giraud T."/>
            <person name="Gonzalez C."/>
            <person name="Grossetete S."/>
            <person name="Guldener U."/>
            <person name="Henrissat B."/>
            <person name="Howlett B.J."/>
            <person name="Kodira C."/>
            <person name="Kretschmer M."/>
            <person name="Lappartient A."/>
            <person name="Leroch M."/>
            <person name="Levis C."/>
            <person name="Mauceli E."/>
            <person name="Neuveglise C."/>
            <person name="Oeser B."/>
            <person name="Pearson M."/>
            <person name="Poulain J."/>
            <person name="Poussereau N."/>
            <person name="Quesneville H."/>
            <person name="Rascle C."/>
            <person name="Schumacher J."/>
            <person name="Segurens B."/>
            <person name="Sexton A."/>
            <person name="Silva E."/>
            <person name="Sirven C."/>
            <person name="Soanes D.M."/>
            <person name="Talbot N.J."/>
            <person name="Templeton M."/>
            <person name="Yandava C."/>
            <person name="Yarden O."/>
            <person name="Zeng Q."/>
            <person name="Rollins J.A."/>
            <person name="Lebrun M.H."/>
            <person name="Dickman M."/>
        </authorList>
    </citation>
    <scope>NUCLEOTIDE SEQUENCE [LARGE SCALE GENOMIC DNA]</scope>
    <source>
        <strain evidence="1 2">B05.10</strain>
    </source>
</reference>
<reference evidence="1 2" key="3">
    <citation type="journal article" date="2017" name="Mol. Plant Pathol.">
        <title>A gapless genome sequence of the fungus Botrytis cinerea.</title>
        <authorList>
            <person name="Van Kan J.A."/>
            <person name="Stassen J.H."/>
            <person name="Mosbach A."/>
            <person name="Van Der Lee T.A."/>
            <person name="Faino L."/>
            <person name="Farmer A.D."/>
            <person name="Papasotiriou D.G."/>
            <person name="Zhou S."/>
            <person name="Seidl M.F."/>
            <person name="Cottam E."/>
            <person name="Edel D."/>
            <person name="Hahn M."/>
            <person name="Schwartz D.C."/>
            <person name="Dietrich R.A."/>
            <person name="Widdison S."/>
            <person name="Scalliet G."/>
        </authorList>
    </citation>
    <scope>NUCLEOTIDE SEQUENCE [LARGE SCALE GENOMIC DNA]</scope>
    <source>
        <strain evidence="1 2">B05.10</strain>
    </source>
</reference>
<dbReference type="Proteomes" id="UP000001798">
    <property type="component" value="Chromosome 12"/>
</dbReference>
<name>A0A384JYM3_BOTFB</name>
<accession>A0A384JYM3</accession>
<reference evidence="1 2" key="2">
    <citation type="journal article" date="2012" name="Eukaryot. Cell">
        <title>Genome update of Botrytis cinerea strains B05.10 and T4.</title>
        <authorList>
            <person name="Staats M."/>
            <person name="van Kan J.A."/>
        </authorList>
    </citation>
    <scope>NUCLEOTIDE SEQUENCE [LARGE SCALE GENOMIC DNA]</scope>
    <source>
        <strain evidence="1 2">B05.10</strain>
    </source>
</reference>
<evidence type="ECO:0000313" key="2">
    <source>
        <dbReference type="Proteomes" id="UP000001798"/>
    </source>
</evidence>